<proteinExistence type="predicted"/>
<dbReference type="EMBL" id="GL732530">
    <property type="protein sequence ID" value="EFX86449.1"/>
    <property type="molecule type" value="Genomic_DNA"/>
</dbReference>
<dbReference type="InParanoid" id="E9G2U0"/>
<dbReference type="AlphaFoldDB" id="E9G2U0"/>
<keyword evidence="2" id="KW-1185">Reference proteome</keyword>
<evidence type="ECO:0000313" key="1">
    <source>
        <dbReference type="EMBL" id="EFX86449.1"/>
    </source>
</evidence>
<sequence>MEVTTSPSGVQYCYLVRMVSYGSRMDSDVSLHTTARRSNLDLRPEAAIITTQYASFLVQVLTCQQQSQDHRSVSIKHKAPVRAASSDLNKCLVKLVYNDSNSRWPYYMELTGSVVYNMPDALIRFVSLISDLF</sequence>
<dbReference type="KEGG" id="dpx:DAPPUDRAFT_236667"/>
<name>E9G2U0_DAPPU</name>
<gene>
    <name evidence="1" type="ORF">DAPPUDRAFT_236667</name>
</gene>
<dbReference type="HOGENOM" id="CLU_1908812_0_0_1"/>
<accession>E9G2U0</accession>
<organism evidence="1 2">
    <name type="scientific">Daphnia pulex</name>
    <name type="common">Water flea</name>
    <dbReference type="NCBI Taxonomy" id="6669"/>
    <lineage>
        <taxon>Eukaryota</taxon>
        <taxon>Metazoa</taxon>
        <taxon>Ecdysozoa</taxon>
        <taxon>Arthropoda</taxon>
        <taxon>Crustacea</taxon>
        <taxon>Branchiopoda</taxon>
        <taxon>Diplostraca</taxon>
        <taxon>Cladocera</taxon>
        <taxon>Anomopoda</taxon>
        <taxon>Daphniidae</taxon>
        <taxon>Daphnia</taxon>
    </lineage>
</organism>
<protein>
    <submittedName>
        <fullName evidence="1">Uncharacterized protein</fullName>
    </submittedName>
</protein>
<evidence type="ECO:0000313" key="2">
    <source>
        <dbReference type="Proteomes" id="UP000000305"/>
    </source>
</evidence>
<reference evidence="1 2" key="1">
    <citation type="journal article" date="2011" name="Science">
        <title>The ecoresponsive genome of Daphnia pulex.</title>
        <authorList>
            <person name="Colbourne J.K."/>
            <person name="Pfrender M.E."/>
            <person name="Gilbert D."/>
            <person name="Thomas W.K."/>
            <person name="Tucker A."/>
            <person name="Oakley T.H."/>
            <person name="Tokishita S."/>
            <person name="Aerts A."/>
            <person name="Arnold G.J."/>
            <person name="Basu M.K."/>
            <person name="Bauer D.J."/>
            <person name="Caceres C.E."/>
            <person name="Carmel L."/>
            <person name="Casola C."/>
            <person name="Choi J.H."/>
            <person name="Detter J.C."/>
            <person name="Dong Q."/>
            <person name="Dusheyko S."/>
            <person name="Eads B.D."/>
            <person name="Frohlich T."/>
            <person name="Geiler-Samerotte K.A."/>
            <person name="Gerlach D."/>
            <person name="Hatcher P."/>
            <person name="Jogdeo S."/>
            <person name="Krijgsveld J."/>
            <person name="Kriventseva E.V."/>
            <person name="Kultz D."/>
            <person name="Laforsch C."/>
            <person name="Lindquist E."/>
            <person name="Lopez J."/>
            <person name="Manak J.R."/>
            <person name="Muller J."/>
            <person name="Pangilinan J."/>
            <person name="Patwardhan R.P."/>
            <person name="Pitluck S."/>
            <person name="Pritham E.J."/>
            <person name="Rechtsteiner A."/>
            <person name="Rho M."/>
            <person name="Rogozin I.B."/>
            <person name="Sakarya O."/>
            <person name="Salamov A."/>
            <person name="Schaack S."/>
            <person name="Shapiro H."/>
            <person name="Shiga Y."/>
            <person name="Skalitzky C."/>
            <person name="Smith Z."/>
            <person name="Souvorov A."/>
            <person name="Sung W."/>
            <person name="Tang Z."/>
            <person name="Tsuchiya D."/>
            <person name="Tu H."/>
            <person name="Vos H."/>
            <person name="Wang M."/>
            <person name="Wolf Y.I."/>
            <person name="Yamagata H."/>
            <person name="Yamada T."/>
            <person name="Ye Y."/>
            <person name="Shaw J.R."/>
            <person name="Andrews J."/>
            <person name="Crease T.J."/>
            <person name="Tang H."/>
            <person name="Lucas S.M."/>
            <person name="Robertson H.M."/>
            <person name="Bork P."/>
            <person name="Koonin E.V."/>
            <person name="Zdobnov E.M."/>
            <person name="Grigoriev I.V."/>
            <person name="Lynch M."/>
            <person name="Boore J.L."/>
        </authorList>
    </citation>
    <scope>NUCLEOTIDE SEQUENCE [LARGE SCALE GENOMIC DNA]</scope>
</reference>
<dbReference type="Proteomes" id="UP000000305">
    <property type="component" value="Unassembled WGS sequence"/>
</dbReference>